<keyword evidence="7" id="KW-0449">Lipoprotein</keyword>
<accession>A0A0T5PBM4</accession>
<evidence type="ECO:0000256" key="5">
    <source>
        <dbReference type="ARBA" id="ARBA00023143"/>
    </source>
</evidence>
<dbReference type="PATRIC" id="fig|540747.5.peg.3808"/>
<reference evidence="8 9" key="1">
    <citation type="submission" date="2015-04" db="EMBL/GenBank/DDBJ databases">
        <title>The draft genome sequence of Roseovarius indicus B108T.</title>
        <authorList>
            <person name="Li G."/>
            <person name="Lai Q."/>
            <person name="Shao Z."/>
            <person name="Yan P."/>
        </authorList>
    </citation>
    <scope>NUCLEOTIDE SEQUENCE [LARGE SCALE GENOMIC DNA]</scope>
    <source>
        <strain evidence="8 9">B108</strain>
    </source>
</reference>
<comment type="similarity">
    <text evidence="2 7">Belongs to the FlgH family.</text>
</comment>
<evidence type="ECO:0000256" key="1">
    <source>
        <dbReference type="ARBA" id="ARBA00002591"/>
    </source>
</evidence>
<dbReference type="STRING" id="540747.SAMN04488031_104169"/>
<keyword evidence="5 7" id="KW-0975">Bacterial flagellum</keyword>
<comment type="function">
    <text evidence="1 7">Assembles around the rod to form the L-ring and probably protects the motor/basal body from shearing forces during rotation.</text>
</comment>
<dbReference type="GO" id="GO:0009279">
    <property type="term" value="C:cell outer membrane"/>
    <property type="evidence" value="ECO:0007669"/>
    <property type="project" value="UniProtKB-SubCell"/>
</dbReference>
<proteinExistence type="inferred from homology"/>
<comment type="subcellular location">
    <subcellularLocation>
        <location evidence="7">Cell outer membrane</location>
        <topology evidence="7">Lipid-anchor</topology>
    </subcellularLocation>
    <subcellularLocation>
        <location evidence="7">Bacterial flagellum basal body</location>
    </subcellularLocation>
</comment>
<evidence type="ECO:0000256" key="2">
    <source>
        <dbReference type="ARBA" id="ARBA00006929"/>
    </source>
</evidence>
<evidence type="ECO:0000256" key="6">
    <source>
        <dbReference type="ARBA" id="ARBA00023237"/>
    </source>
</evidence>
<organism evidence="8 9">
    <name type="scientific">Roseovarius indicus</name>
    <dbReference type="NCBI Taxonomy" id="540747"/>
    <lineage>
        <taxon>Bacteria</taxon>
        <taxon>Pseudomonadati</taxon>
        <taxon>Pseudomonadota</taxon>
        <taxon>Alphaproteobacteria</taxon>
        <taxon>Rhodobacterales</taxon>
        <taxon>Roseobacteraceae</taxon>
        <taxon>Roseovarius</taxon>
    </lineage>
</organism>
<evidence type="ECO:0000256" key="4">
    <source>
        <dbReference type="ARBA" id="ARBA00023136"/>
    </source>
</evidence>
<name>A0A0T5PBM4_9RHOB</name>
<keyword evidence="8" id="KW-0282">Flagellum</keyword>
<comment type="subunit">
    <text evidence="7">The basal body constitutes a major portion of the flagellar organelle and consists of four rings (L,P,S, and M) mounted on a central rod.</text>
</comment>
<keyword evidence="9" id="KW-1185">Reference proteome</keyword>
<keyword evidence="3 7" id="KW-0732">Signal</keyword>
<sequence>MNTGNKLRLATLAGLVVLTSGCTNLSELRDPQTTDMVLDGETMPEVNRISIPMPEPKPVAAPVRAEASSLWGRETKSFFQDKRAKAVGDLLTVKIDIDDEAQLRNATGRSRDGSLNAGNPVALGEQLITPDGDLVDLRSDSSTSSEGQVKRNEKISLRVASTIIKRLPNGNFVIAGRQEVKVNYELRELRIAGIVRPVDINLDNSISYDKIAEARISYGGRGQISSLQRARYGEDILEVILPY</sequence>
<dbReference type="Pfam" id="PF02107">
    <property type="entry name" value="FlgH"/>
    <property type="match status" value="1"/>
</dbReference>
<evidence type="ECO:0000256" key="7">
    <source>
        <dbReference type="HAMAP-Rule" id="MF_00415"/>
    </source>
</evidence>
<dbReference type="AlphaFoldDB" id="A0A0T5PBM4"/>
<dbReference type="GO" id="GO:0003774">
    <property type="term" value="F:cytoskeletal motor activity"/>
    <property type="evidence" value="ECO:0007669"/>
    <property type="project" value="InterPro"/>
</dbReference>
<dbReference type="GO" id="GO:0009427">
    <property type="term" value="C:bacterial-type flagellum basal body, distal rod, L ring"/>
    <property type="evidence" value="ECO:0007669"/>
    <property type="project" value="InterPro"/>
</dbReference>
<keyword evidence="8" id="KW-0966">Cell projection</keyword>
<dbReference type="GO" id="GO:0071973">
    <property type="term" value="P:bacterial-type flagellum-dependent cell motility"/>
    <property type="evidence" value="ECO:0007669"/>
    <property type="project" value="InterPro"/>
</dbReference>
<dbReference type="HAMAP" id="MF_00415">
    <property type="entry name" value="FlgH"/>
    <property type="match status" value="1"/>
</dbReference>
<protein>
    <recommendedName>
        <fullName evidence="7">Flagellar L-ring protein</fullName>
    </recommendedName>
    <alternativeName>
        <fullName evidence="7">Basal body L-ring protein</fullName>
    </alternativeName>
</protein>
<keyword evidence="8" id="KW-0969">Cilium</keyword>
<dbReference type="EMBL" id="LAXI01000003">
    <property type="protein sequence ID" value="KRS18576.1"/>
    <property type="molecule type" value="Genomic_DNA"/>
</dbReference>
<dbReference type="PRINTS" id="PR01008">
    <property type="entry name" value="FLGLRINGFLGH"/>
</dbReference>
<keyword evidence="4 7" id="KW-0472">Membrane</keyword>
<dbReference type="PROSITE" id="PS51257">
    <property type="entry name" value="PROKAR_LIPOPROTEIN"/>
    <property type="match status" value="1"/>
</dbReference>
<comment type="caution">
    <text evidence="8">The sequence shown here is derived from an EMBL/GenBank/DDBJ whole genome shotgun (WGS) entry which is preliminary data.</text>
</comment>
<dbReference type="InterPro" id="IPR000527">
    <property type="entry name" value="Flag_Lring"/>
</dbReference>
<dbReference type="OrthoDB" id="9789227at2"/>
<evidence type="ECO:0000313" key="8">
    <source>
        <dbReference type="EMBL" id="KRS18576.1"/>
    </source>
</evidence>
<dbReference type="Proteomes" id="UP000051401">
    <property type="component" value="Unassembled WGS sequence"/>
</dbReference>
<evidence type="ECO:0000313" key="9">
    <source>
        <dbReference type="Proteomes" id="UP000051401"/>
    </source>
</evidence>
<keyword evidence="6 7" id="KW-0998">Cell outer membrane</keyword>
<dbReference type="PANTHER" id="PTHR34933:SF1">
    <property type="entry name" value="FLAGELLAR L-RING PROTEIN"/>
    <property type="match status" value="1"/>
</dbReference>
<evidence type="ECO:0000256" key="3">
    <source>
        <dbReference type="ARBA" id="ARBA00022729"/>
    </source>
</evidence>
<dbReference type="PANTHER" id="PTHR34933">
    <property type="entry name" value="FLAGELLAR L-RING PROTEIN"/>
    <property type="match status" value="1"/>
</dbReference>
<gene>
    <name evidence="7" type="primary">flgH</name>
    <name evidence="8" type="ORF">XM52_07230</name>
</gene>